<dbReference type="Proteomes" id="UP001286313">
    <property type="component" value="Unassembled WGS sequence"/>
</dbReference>
<gene>
    <name evidence="2" type="ORF">Pcinc_026684</name>
</gene>
<evidence type="ECO:0000313" key="2">
    <source>
        <dbReference type="EMBL" id="KAK3867887.1"/>
    </source>
</evidence>
<name>A0AAE1F6X7_PETCI</name>
<feature type="region of interest" description="Disordered" evidence="1">
    <location>
        <begin position="31"/>
        <end position="66"/>
    </location>
</feature>
<keyword evidence="3" id="KW-1185">Reference proteome</keyword>
<evidence type="ECO:0000313" key="3">
    <source>
        <dbReference type="Proteomes" id="UP001286313"/>
    </source>
</evidence>
<sequence length="806" mass="91133">MDAEEHSKTDPLLDIIDFVSLCLSSDEATALSSSSSSSSSIPFNNKHHVGDEERDKGKKKREEMKNNGKKSTLFGLYISPEVDFEGISRLSHFIKSQVSHSLPVAPSPSFILNGFNPLANFISEQANPLLPDKSSPSPLASLDDSAPIVPNYTPRNLDRLSNVFLHTPYKASTPPSPTLPCPPESSLPQPRTPCYSILSGNQSLPTLLASPSKITVSEITEPLQRSVAASSSLNSITSQDSLQSSGTLDSKGSHPPPPNPLQGSPQTQDAITRKELQPVETPWIPSSVSKDPEVRREVTPKKRNDGSSSDVDLLEIHPSPSQFFDDIECSSGSLAPTSSHSKHDTHLSNKRREKDELVCLKPDTRHEMTSSLPSIIKKNSTEKGSLQSAGDNEKVHMKREKKKENYEELCRDRGKQKERDEDVCKDREKKKERDEEFLKDREKKEDKDEEALLKSQTPLTLCDKTDSRSSGQSNKDRSKHQSSKDRNMPQSNKDTSKHQSNKDTSKHQSNKDTSKHRINKDTSKHQSNKDTNKHRSNKDTSKHQSNKDTSKYLPKAQRQQDKGRSHEEESGSRASGRGSHRVAENIESRAIEGQVSEKGGEPIKSYMVPFVSDNPQENKDNEDPGWSYLKLLKTDAERYQQTRRLWKSVVVPDPNVNQTYSGYLSCEEKASTSTHVQQPKKRKREEERGRHGQPPEKRRKFNDISFSIRRIHRSMADVTEDYVSDLRERCRTQAEAMKLQRIHNEKQHQLLMACSEVQALHNFYSGLPDQDKSVTQDMVEHDQEEMEQLYQCFRTVYGWNGRCFFP</sequence>
<protein>
    <submittedName>
        <fullName evidence="2">Uncharacterized protein</fullName>
    </submittedName>
</protein>
<feature type="region of interest" description="Disordered" evidence="1">
    <location>
        <begin position="224"/>
        <end position="625"/>
    </location>
</feature>
<feature type="region of interest" description="Disordered" evidence="1">
    <location>
        <begin position="169"/>
        <end position="190"/>
    </location>
</feature>
<accession>A0AAE1F6X7</accession>
<feature type="compositionally biased region" description="Basic and acidic residues" evidence="1">
    <location>
        <begin position="494"/>
        <end position="550"/>
    </location>
</feature>
<feature type="compositionally biased region" description="Basic and acidic residues" evidence="1">
    <location>
        <begin position="581"/>
        <end position="590"/>
    </location>
</feature>
<evidence type="ECO:0000256" key="1">
    <source>
        <dbReference type="SAM" id="MobiDB-lite"/>
    </source>
</evidence>
<feature type="compositionally biased region" description="Polar residues" evidence="1">
    <location>
        <begin position="261"/>
        <end position="270"/>
    </location>
</feature>
<feature type="compositionally biased region" description="Basic and acidic residues" evidence="1">
    <location>
        <begin position="290"/>
        <end position="305"/>
    </location>
</feature>
<proteinExistence type="predicted"/>
<feature type="compositionally biased region" description="Basic and acidic residues" evidence="1">
    <location>
        <begin position="341"/>
        <end position="368"/>
    </location>
</feature>
<feature type="compositionally biased region" description="Polar residues" evidence="1">
    <location>
        <begin position="330"/>
        <end position="339"/>
    </location>
</feature>
<dbReference type="EMBL" id="JAWQEG010003110">
    <property type="protein sequence ID" value="KAK3867887.1"/>
    <property type="molecule type" value="Genomic_DNA"/>
</dbReference>
<feature type="compositionally biased region" description="Polar residues" evidence="1">
    <location>
        <begin position="227"/>
        <end position="250"/>
    </location>
</feature>
<feature type="compositionally biased region" description="Basic and acidic residues" evidence="1">
    <location>
        <begin position="684"/>
        <end position="696"/>
    </location>
</feature>
<feature type="region of interest" description="Disordered" evidence="1">
    <location>
        <begin position="667"/>
        <end position="700"/>
    </location>
</feature>
<feature type="compositionally biased region" description="Basic and acidic residues" evidence="1">
    <location>
        <begin position="558"/>
        <end position="571"/>
    </location>
</feature>
<dbReference type="AlphaFoldDB" id="A0AAE1F6X7"/>
<feature type="compositionally biased region" description="Basic and acidic residues" evidence="1">
    <location>
        <begin position="48"/>
        <end position="66"/>
    </location>
</feature>
<feature type="compositionally biased region" description="Basic and acidic residues" evidence="1">
    <location>
        <begin position="402"/>
        <end position="452"/>
    </location>
</feature>
<comment type="caution">
    <text evidence="2">The sequence shown here is derived from an EMBL/GenBank/DDBJ whole genome shotgun (WGS) entry which is preliminary data.</text>
</comment>
<feature type="compositionally biased region" description="Pro residues" evidence="1">
    <location>
        <begin position="174"/>
        <end position="185"/>
    </location>
</feature>
<reference evidence="2" key="1">
    <citation type="submission" date="2023-10" db="EMBL/GenBank/DDBJ databases">
        <title>Genome assemblies of two species of porcelain crab, Petrolisthes cinctipes and Petrolisthes manimaculis (Anomura: Porcellanidae).</title>
        <authorList>
            <person name="Angst P."/>
        </authorList>
    </citation>
    <scope>NUCLEOTIDE SEQUENCE</scope>
    <source>
        <strain evidence="2">PB745_01</strain>
        <tissue evidence="2">Gill</tissue>
    </source>
</reference>
<organism evidence="2 3">
    <name type="scientific">Petrolisthes cinctipes</name>
    <name type="common">Flat porcelain crab</name>
    <dbReference type="NCBI Taxonomy" id="88211"/>
    <lineage>
        <taxon>Eukaryota</taxon>
        <taxon>Metazoa</taxon>
        <taxon>Ecdysozoa</taxon>
        <taxon>Arthropoda</taxon>
        <taxon>Crustacea</taxon>
        <taxon>Multicrustacea</taxon>
        <taxon>Malacostraca</taxon>
        <taxon>Eumalacostraca</taxon>
        <taxon>Eucarida</taxon>
        <taxon>Decapoda</taxon>
        <taxon>Pleocyemata</taxon>
        <taxon>Anomura</taxon>
        <taxon>Galatheoidea</taxon>
        <taxon>Porcellanidae</taxon>
        <taxon>Petrolisthes</taxon>
    </lineage>
</organism>